<organism evidence="2 3">
    <name type="scientific">Podospora australis</name>
    <dbReference type="NCBI Taxonomy" id="1536484"/>
    <lineage>
        <taxon>Eukaryota</taxon>
        <taxon>Fungi</taxon>
        <taxon>Dikarya</taxon>
        <taxon>Ascomycota</taxon>
        <taxon>Pezizomycotina</taxon>
        <taxon>Sordariomycetes</taxon>
        <taxon>Sordariomycetidae</taxon>
        <taxon>Sordariales</taxon>
        <taxon>Podosporaceae</taxon>
        <taxon>Podospora</taxon>
    </lineage>
</organism>
<feature type="compositionally biased region" description="Polar residues" evidence="1">
    <location>
        <begin position="249"/>
        <end position="259"/>
    </location>
</feature>
<dbReference type="EMBL" id="MU864362">
    <property type="protein sequence ID" value="KAK4190959.1"/>
    <property type="molecule type" value="Genomic_DNA"/>
</dbReference>
<sequence>MSQTSSFPLSTGDGADSTLVCCSLQTLTSQAELSTNTPEKLIIYVTSVSAFGDFCVPATPLQRTLNPWGHDPGGIHTISLSLIGLLVGTCQQILEALSRQEECFVKVDWRFHLPYPKFTTRHRVVPEDTPPISFSGGLDWALKIFQSMESINMAAPPIRSMSLPMSPQFNTRERQKEPFSSNRAATWNHPSSSHWLPAGSGNFPSFSAPIPFPGSSNILFPPPGPRTDSFPILGPSDTPRSMTPALSDDGQSSVSSGLTSPGGIISDAASGSSYFSSLSTRQNSSRVDELSNQWMDKLAEHQLLDEQFQQQKREAEALYARTGDVSGLRAVLALASKS</sequence>
<keyword evidence="3" id="KW-1185">Reference proteome</keyword>
<comment type="caution">
    <text evidence="2">The sequence shown here is derived from an EMBL/GenBank/DDBJ whole genome shotgun (WGS) entry which is preliminary data.</text>
</comment>
<evidence type="ECO:0000256" key="1">
    <source>
        <dbReference type="SAM" id="MobiDB-lite"/>
    </source>
</evidence>
<dbReference type="Proteomes" id="UP001302126">
    <property type="component" value="Unassembled WGS sequence"/>
</dbReference>
<reference evidence="2" key="2">
    <citation type="submission" date="2023-05" db="EMBL/GenBank/DDBJ databases">
        <authorList>
            <consortium name="Lawrence Berkeley National Laboratory"/>
            <person name="Steindorff A."/>
            <person name="Hensen N."/>
            <person name="Bonometti L."/>
            <person name="Westerberg I."/>
            <person name="Brannstrom I.O."/>
            <person name="Guillou S."/>
            <person name="Cros-Aarteil S."/>
            <person name="Calhoun S."/>
            <person name="Haridas S."/>
            <person name="Kuo A."/>
            <person name="Mondo S."/>
            <person name="Pangilinan J."/>
            <person name="Riley R."/>
            <person name="Labutti K."/>
            <person name="Andreopoulos B."/>
            <person name="Lipzen A."/>
            <person name="Chen C."/>
            <person name="Yanf M."/>
            <person name="Daum C."/>
            <person name="Ng V."/>
            <person name="Clum A."/>
            <person name="Ohm R."/>
            <person name="Martin F."/>
            <person name="Silar P."/>
            <person name="Natvig D."/>
            <person name="Lalanne C."/>
            <person name="Gautier V."/>
            <person name="Ament-Velasquez S.L."/>
            <person name="Kruys A."/>
            <person name="Hutchinson M.I."/>
            <person name="Powell A.J."/>
            <person name="Barry K."/>
            <person name="Miller A.N."/>
            <person name="Grigoriev I.V."/>
            <person name="Debuchy R."/>
            <person name="Gladieux P."/>
            <person name="Thoren M.H."/>
            <person name="Johannesson H."/>
        </authorList>
    </citation>
    <scope>NUCLEOTIDE SEQUENCE</scope>
    <source>
        <strain evidence="2">PSN309</strain>
    </source>
</reference>
<evidence type="ECO:0000313" key="2">
    <source>
        <dbReference type="EMBL" id="KAK4190959.1"/>
    </source>
</evidence>
<name>A0AAN7ALC9_9PEZI</name>
<gene>
    <name evidence="2" type="ORF">QBC35DRAFT_45064</name>
</gene>
<accession>A0AAN7ALC9</accession>
<reference evidence="2" key="1">
    <citation type="journal article" date="2023" name="Mol. Phylogenet. Evol.">
        <title>Genome-scale phylogeny and comparative genomics of the fungal order Sordariales.</title>
        <authorList>
            <person name="Hensen N."/>
            <person name="Bonometti L."/>
            <person name="Westerberg I."/>
            <person name="Brannstrom I.O."/>
            <person name="Guillou S."/>
            <person name="Cros-Aarteil S."/>
            <person name="Calhoun S."/>
            <person name="Haridas S."/>
            <person name="Kuo A."/>
            <person name="Mondo S."/>
            <person name="Pangilinan J."/>
            <person name="Riley R."/>
            <person name="LaButti K."/>
            <person name="Andreopoulos B."/>
            <person name="Lipzen A."/>
            <person name="Chen C."/>
            <person name="Yan M."/>
            <person name="Daum C."/>
            <person name="Ng V."/>
            <person name="Clum A."/>
            <person name="Steindorff A."/>
            <person name="Ohm R.A."/>
            <person name="Martin F."/>
            <person name="Silar P."/>
            <person name="Natvig D.O."/>
            <person name="Lalanne C."/>
            <person name="Gautier V."/>
            <person name="Ament-Velasquez S.L."/>
            <person name="Kruys A."/>
            <person name="Hutchinson M.I."/>
            <person name="Powell A.J."/>
            <person name="Barry K."/>
            <person name="Miller A.N."/>
            <person name="Grigoriev I.V."/>
            <person name="Debuchy R."/>
            <person name="Gladieux P."/>
            <person name="Hiltunen Thoren M."/>
            <person name="Johannesson H."/>
        </authorList>
    </citation>
    <scope>NUCLEOTIDE SEQUENCE</scope>
    <source>
        <strain evidence="2">PSN309</strain>
    </source>
</reference>
<feature type="region of interest" description="Disordered" evidence="1">
    <location>
        <begin position="231"/>
        <end position="261"/>
    </location>
</feature>
<dbReference type="AlphaFoldDB" id="A0AAN7ALC9"/>
<protein>
    <submittedName>
        <fullName evidence="2">Uncharacterized protein</fullName>
    </submittedName>
</protein>
<proteinExistence type="predicted"/>
<evidence type="ECO:0000313" key="3">
    <source>
        <dbReference type="Proteomes" id="UP001302126"/>
    </source>
</evidence>